<evidence type="ECO:0000256" key="1">
    <source>
        <dbReference type="SAM" id="MobiDB-lite"/>
    </source>
</evidence>
<organism evidence="2 3">
    <name type="scientific">Pipistrellus nathusii</name>
    <name type="common">Nathusius' pipistrelle</name>
    <dbReference type="NCBI Taxonomy" id="59473"/>
    <lineage>
        <taxon>Eukaryota</taxon>
        <taxon>Metazoa</taxon>
        <taxon>Chordata</taxon>
        <taxon>Craniata</taxon>
        <taxon>Vertebrata</taxon>
        <taxon>Euteleostomi</taxon>
        <taxon>Mammalia</taxon>
        <taxon>Eutheria</taxon>
        <taxon>Laurasiatheria</taxon>
        <taxon>Chiroptera</taxon>
        <taxon>Yangochiroptera</taxon>
        <taxon>Vespertilionidae</taxon>
        <taxon>Pipistrellus</taxon>
    </lineage>
</organism>
<protein>
    <submittedName>
        <fullName evidence="2">Uncharacterized protein</fullName>
    </submittedName>
</protein>
<reference evidence="2" key="1">
    <citation type="submission" date="2023-12" db="EMBL/GenBank/DDBJ databases">
        <authorList>
            <person name="Brown T."/>
        </authorList>
    </citation>
    <scope>NUCLEOTIDE SEQUENCE</scope>
</reference>
<accession>A0ABP0A776</accession>
<evidence type="ECO:0000313" key="2">
    <source>
        <dbReference type="EMBL" id="CAK6446371.1"/>
    </source>
</evidence>
<feature type="compositionally biased region" description="Pro residues" evidence="1">
    <location>
        <begin position="93"/>
        <end position="104"/>
    </location>
</feature>
<sequence length="175" mass="17882">MRGPVPVPDLCRPPGPVDGGRLGWEWRCAAQGPYLPCALSLSPGGPGPATYCSPGTEERAAPFPAVVPYLVRHWPGPPSAPVQAPLEGGPGRPDWPGPRRPSQPPASARCGPRAPDCPQVRLLGKVRGQDSPPMGPEVESSSELGTGGVQAAPAEDGPLAEQTGEARKPGGSCPG</sequence>
<dbReference type="EMBL" id="OY882862">
    <property type="protein sequence ID" value="CAK6446371.1"/>
    <property type="molecule type" value="Genomic_DNA"/>
</dbReference>
<proteinExistence type="predicted"/>
<gene>
    <name evidence="2" type="ORF">MPIPNATIZW_LOCUS14677</name>
</gene>
<evidence type="ECO:0000313" key="3">
    <source>
        <dbReference type="Proteomes" id="UP001314169"/>
    </source>
</evidence>
<name>A0ABP0A776_PIPNA</name>
<keyword evidence="3" id="KW-1185">Reference proteome</keyword>
<feature type="region of interest" description="Disordered" evidence="1">
    <location>
        <begin position="73"/>
        <end position="175"/>
    </location>
</feature>
<dbReference type="Proteomes" id="UP001314169">
    <property type="component" value="Chromosome 5"/>
</dbReference>